<keyword evidence="1" id="KW-0812">Transmembrane</keyword>
<dbReference type="Pfam" id="PF01757">
    <property type="entry name" value="Acyl_transf_3"/>
    <property type="match status" value="1"/>
</dbReference>
<feature type="transmembrane region" description="Helical" evidence="1">
    <location>
        <begin position="45"/>
        <end position="64"/>
    </location>
</feature>
<evidence type="ECO:0000313" key="5">
    <source>
        <dbReference type="Proteomes" id="UP000016534"/>
    </source>
</evidence>
<reference evidence="4" key="2">
    <citation type="submission" date="2013-04" db="EMBL/GenBank/DDBJ databases">
        <title>Genome sequence of Pseudoalteromonas undina.</title>
        <authorList>
            <person name="Xie B.-B."/>
            <person name="Rong J.-C."/>
            <person name="Qin Q.-L."/>
            <person name="Shu Y.-L."/>
            <person name="Zhang Y.-Z."/>
        </authorList>
    </citation>
    <scope>NUCLEOTIDE SEQUENCE</scope>
    <source>
        <strain evidence="4">NCIMB 2128</strain>
    </source>
</reference>
<dbReference type="InterPro" id="IPR050879">
    <property type="entry name" value="Acyltransferase_3"/>
</dbReference>
<name>A0ABP2Y214_9GAMM</name>
<keyword evidence="1" id="KW-0472">Membrane</keyword>
<feature type="transmembrane region" description="Helical" evidence="1">
    <location>
        <begin position="162"/>
        <end position="181"/>
    </location>
</feature>
<dbReference type="Pfam" id="PF19040">
    <property type="entry name" value="SGNH"/>
    <property type="match status" value="1"/>
</dbReference>
<feature type="transmembrane region" description="Helical" evidence="1">
    <location>
        <begin position="215"/>
        <end position="231"/>
    </location>
</feature>
<keyword evidence="5" id="KW-1185">Reference proteome</keyword>
<feature type="transmembrane region" description="Helical" evidence="1">
    <location>
        <begin position="275"/>
        <end position="294"/>
    </location>
</feature>
<keyword evidence="4" id="KW-0808">Transferase</keyword>
<dbReference type="EMBL" id="AHCF02000006">
    <property type="protein sequence ID" value="ERG62418.1"/>
    <property type="molecule type" value="Genomic_DNA"/>
</dbReference>
<organism evidence="4 5">
    <name type="scientific">Pseudoalteromonas undina</name>
    <dbReference type="NCBI Taxonomy" id="43660"/>
    <lineage>
        <taxon>Bacteria</taxon>
        <taxon>Pseudomonadati</taxon>
        <taxon>Pseudomonadota</taxon>
        <taxon>Gammaproteobacteria</taxon>
        <taxon>Alteromonadales</taxon>
        <taxon>Pseudoalteromonadaceae</taxon>
        <taxon>Pseudoalteromonas</taxon>
    </lineage>
</organism>
<sequence>MPGGFAGVDVFFVISGFLMTGIIFRGIEKESFSILKFYVARANRIIPALSLLCLALLVFGWLYLIPMDYKTLGKHAGSSISFLSNIIYWRESGYFDSSSQEKWLLHTWSLSIEWQFYIIYPLILVAMKRFMSISAMKKAILIGTIIGFILCIIITYNWPNAAYFLLPTRAWEMMIGGVAYLYPFNLRGKQKKITEWVGIILIFSSYIFISKSSPWPGYLAIFPVLGSFMIIQAKSNGFITHNKVFQKLGAWSYSIYLWHWPLVVAIFYFSLNDLFIYLGITLSIFLGFLSHTYIEKIRFKNEFSHVLNYLKCKPLLISLVIFSSSAVIFSTSGVYYRYSDDIQLKNTNALNAISDWDYPQPNLRVGSSKIRFLKGSSDKNILFIGASHIEQTYPYVQSLNSTYNIYYLTKEGCFVTPSYVHPKWSCNNIQNYKGIIKNIHFEKIVTSFYLLDEMLSEHKETKEEQLKNRINEYDKFLLFIKENSKKTYLILGEPKGIEFDPKMSARFNLPNYINVQTVRKQYNLHNEAIKKLKNITDIRIIDPIDFLCTDICKVMDSKYTFYYKDSTHFRPWYAKKSLQYLNIIFE</sequence>
<evidence type="ECO:0000259" key="3">
    <source>
        <dbReference type="Pfam" id="PF19040"/>
    </source>
</evidence>
<gene>
    <name evidence="4" type="ORF">PUND_02718</name>
</gene>
<feature type="domain" description="Acyltransferase 3" evidence="2">
    <location>
        <begin position="4"/>
        <end position="287"/>
    </location>
</feature>
<keyword evidence="4" id="KW-0012">Acyltransferase</keyword>
<feature type="transmembrane region" description="Helical" evidence="1">
    <location>
        <begin position="315"/>
        <end position="336"/>
    </location>
</feature>
<feature type="transmembrane region" description="Helical" evidence="1">
    <location>
        <begin position="193"/>
        <end position="209"/>
    </location>
</feature>
<evidence type="ECO:0000313" key="4">
    <source>
        <dbReference type="EMBL" id="ERG62418.1"/>
    </source>
</evidence>
<feature type="domain" description="SGNH" evidence="3">
    <location>
        <begin position="375"/>
        <end position="574"/>
    </location>
</feature>
<feature type="transmembrane region" description="Helical" evidence="1">
    <location>
        <begin position="251"/>
        <end position="269"/>
    </location>
</feature>
<dbReference type="InterPro" id="IPR043968">
    <property type="entry name" value="SGNH"/>
</dbReference>
<feature type="transmembrane region" description="Helical" evidence="1">
    <location>
        <begin position="6"/>
        <end position="24"/>
    </location>
</feature>
<feature type="transmembrane region" description="Helical" evidence="1">
    <location>
        <begin position="139"/>
        <end position="156"/>
    </location>
</feature>
<dbReference type="GO" id="GO:0016746">
    <property type="term" value="F:acyltransferase activity"/>
    <property type="evidence" value="ECO:0007669"/>
    <property type="project" value="UniProtKB-KW"/>
</dbReference>
<keyword evidence="1" id="KW-1133">Transmembrane helix</keyword>
<dbReference type="Proteomes" id="UP000016534">
    <property type="component" value="Unassembled WGS sequence"/>
</dbReference>
<evidence type="ECO:0000256" key="1">
    <source>
        <dbReference type="SAM" id="Phobius"/>
    </source>
</evidence>
<reference evidence="4" key="1">
    <citation type="journal article" date="2012" name="J. Bacteriol.">
        <title>Genome sequences of type strains of seven species of the marine bacterium Pseudoalteromonas.</title>
        <authorList>
            <person name="Xie B.B."/>
            <person name="Shu Y.L."/>
            <person name="Qin Q.L."/>
            <person name="Rong J.C."/>
            <person name="Zhang X.Y."/>
            <person name="Chen X.L."/>
            <person name="Shi M."/>
            <person name="He H.L."/>
            <person name="Zhou B.C."/>
            <person name="Zhang Y.Z."/>
        </authorList>
    </citation>
    <scope>NUCLEOTIDE SEQUENCE [LARGE SCALE GENOMIC DNA]</scope>
    <source>
        <strain evidence="4">NCIMB 2128</strain>
    </source>
</reference>
<protein>
    <submittedName>
        <fullName evidence="4">Acyltransferase 3</fullName>
    </submittedName>
</protein>
<feature type="transmembrane region" description="Helical" evidence="1">
    <location>
        <begin position="103"/>
        <end position="127"/>
    </location>
</feature>
<evidence type="ECO:0000259" key="2">
    <source>
        <dbReference type="Pfam" id="PF01757"/>
    </source>
</evidence>
<dbReference type="PANTHER" id="PTHR23028:SF53">
    <property type="entry name" value="ACYL_TRANSF_3 DOMAIN-CONTAINING PROTEIN"/>
    <property type="match status" value="1"/>
</dbReference>
<comment type="caution">
    <text evidence="4">The sequence shown here is derived from an EMBL/GenBank/DDBJ whole genome shotgun (WGS) entry which is preliminary data.</text>
</comment>
<dbReference type="PANTHER" id="PTHR23028">
    <property type="entry name" value="ACETYLTRANSFERASE"/>
    <property type="match status" value="1"/>
</dbReference>
<dbReference type="InterPro" id="IPR002656">
    <property type="entry name" value="Acyl_transf_3_dom"/>
</dbReference>
<proteinExistence type="predicted"/>
<accession>A0ABP2Y214</accession>